<keyword evidence="2" id="KW-1185">Reference proteome</keyword>
<dbReference type="OrthoDB" id="2655573at2759"/>
<sequence length="70" mass="7985">MRWLGFFLDRKLNFKSHVERMATQARSTIAGLRILANTFRGLNVANARLLYKTVVLPVLTFGSVVWFTGI</sequence>
<proteinExistence type="predicted"/>
<accession>A0A0C9W5H1</accession>
<dbReference type="EMBL" id="KN840093">
    <property type="protein sequence ID" value="KIJ57826.1"/>
    <property type="molecule type" value="Genomic_DNA"/>
</dbReference>
<gene>
    <name evidence="1" type="ORF">HYDPIDRAFT_61063</name>
</gene>
<evidence type="ECO:0000313" key="2">
    <source>
        <dbReference type="Proteomes" id="UP000053820"/>
    </source>
</evidence>
<evidence type="ECO:0000313" key="1">
    <source>
        <dbReference type="EMBL" id="KIJ57826.1"/>
    </source>
</evidence>
<feature type="non-terminal residue" evidence="1">
    <location>
        <position position="70"/>
    </location>
</feature>
<organism evidence="1 2">
    <name type="scientific">Hydnomerulius pinastri MD-312</name>
    <dbReference type="NCBI Taxonomy" id="994086"/>
    <lineage>
        <taxon>Eukaryota</taxon>
        <taxon>Fungi</taxon>
        <taxon>Dikarya</taxon>
        <taxon>Basidiomycota</taxon>
        <taxon>Agaricomycotina</taxon>
        <taxon>Agaricomycetes</taxon>
        <taxon>Agaricomycetidae</taxon>
        <taxon>Boletales</taxon>
        <taxon>Boletales incertae sedis</taxon>
        <taxon>Leucogyrophana</taxon>
    </lineage>
</organism>
<name>A0A0C9W5H1_9AGAM</name>
<reference evidence="1 2" key="1">
    <citation type="submission" date="2014-04" db="EMBL/GenBank/DDBJ databases">
        <title>Evolutionary Origins and Diversification of the Mycorrhizal Mutualists.</title>
        <authorList>
            <consortium name="DOE Joint Genome Institute"/>
            <consortium name="Mycorrhizal Genomics Consortium"/>
            <person name="Kohler A."/>
            <person name="Kuo A."/>
            <person name="Nagy L.G."/>
            <person name="Floudas D."/>
            <person name="Copeland A."/>
            <person name="Barry K.W."/>
            <person name="Cichocki N."/>
            <person name="Veneault-Fourrey C."/>
            <person name="LaButti K."/>
            <person name="Lindquist E.A."/>
            <person name="Lipzen A."/>
            <person name="Lundell T."/>
            <person name="Morin E."/>
            <person name="Murat C."/>
            <person name="Riley R."/>
            <person name="Ohm R."/>
            <person name="Sun H."/>
            <person name="Tunlid A."/>
            <person name="Henrissat B."/>
            <person name="Grigoriev I.V."/>
            <person name="Hibbett D.S."/>
            <person name="Martin F."/>
        </authorList>
    </citation>
    <scope>NUCLEOTIDE SEQUENCE [LARGE SCALE GENOMIC DNA]</scope>
    <source>
        <strain evidence="1 2">MD-312</strain>
    </source>
</reference>
<dbReference type="AlphaFoldDB" id="A0A0C9W5H1"/>
<protein>
    <submittedName>
        <fullName evidence="1">Uncharacterized protein</fullName>
    </submittedName>
</protein>
<dbReference type="HOGENOM" id="CLU_203565_0_0_1"/>
<dbReference type="Proteomes" id="UP000053820">
    <property type="component" value="Unassembled WGS sequence"/>
</dbReference>